<dbReference type="EMBL" id="BAABDU010000009">
    <property type="protein sequence ID" value="GAA3781544.1"/>
    <property type="molecule type" value="Genomic_DNA"/>
</dbReference>
<name>A0ABP7H145_9FLAO</name>
<proteinExistence type="predicted"/>
<keyword evidence="2" id="KW-1185">Reference proteome</keyword>
<reference evidence="2" key="1">
    <citation type="journal article" date="2019" name="Int. J. Syst. Evol. Microbiol.">
        <title>The Global Catalogue of Microorganisms (GCM) 10K type strain sequencing project: providing services to taxonomists for standard genome sequencing and annotation.</title>
        <authorList>
            <consortium name="The Broad Institute Genomics Platform"/>
            <consortium name="The Broad Institute Genome Sequencing Center for Infectious Disease"/>
            <person name="Wu L."/>
            <person name="Ma J."/>
        </authorList>
    </citation>
    <scope>NUCLEOTIDE SEQUENCE [LARGE SCALE GENOMIC DNA]</scope>
    <source>
        <strain evidence="2">JCM 17337</strain>
    </source>
</reference>
<sequence length="178" mass="20509">MEVLKMSNPTKNNVALRNAGVVIINNYIQMLFQRLELTDGHSFKSVENQKKAVKYLQYVITGLPNTDDAYLSLNKVLCGLSVNDKISVEIEITDNDKNLINGLLNAVIHHWPSIGQCSIEGFRGNWFIRDGILSETEDHWQLTVEKRAYDILINRSPFSFSIIKYPWMDKPLHVIWPY</sequence>
<dbReference type="InterPro" id="IPR045538">
    <property type="entry name" value="CIS_TMP"/>
</dbReference>
<evidence type="ECO:0000313" key="2">
    <source>
        <dbReference type="Proteomes" id="UP001500748"/>
    </source>
</evidence>
<gene>
    <name evidence="1" type="ORF">GCM10022423_42530</name>
</gene>
<organism evidence="1 2">
    <name type="scientific">Flavobacterium ginsengiterrae</name>
    <dbReference type="NCBI Taxonomy" id="871695"/>
    <lineage>
        <taxon>Bacteria</taxon>
        <taxon>Pseudomonadati</taxon>
        <taxon>Bacteroidota</taxon>
        <taxon>Flavobacteriia</taxon>
        <taxon>Flavobacteriales</taxon>
        <taxon>Flavobacteriaceae</taxon>
        <taxon>Flavobacterium</taxon>
    </lineage>
</organism>
<evidence type="ECO:0000313" key="1">
    <source>
        <dbReference type="EMBL" id="GAA3781544.1"/>
    </source>
</evidence>
<dbReference type="Pfam" id="PF19268">
    <property type="entry name" value="CIS_TMP"/>
    <property type="match status" value="1"/>
</dbReference>
<comment type="caution">
    <text evidence="1">The sequence shown here is derived from an EMBL/GenBank/DDBJ whole genome shotgun (WGS) entry which is preliminary data.</text>
</comment>
<dbReference type="Proteomes" id="UP001500748">
    <property type="component" value="Unassembled WGS sequence"/>
</dbReference>
<accession>A0ABP7H145</accession>
<protein>
    <submittedName>
        <fullName evidence="1">Uncharacterized protein</fullName>
    </submittedName>
</protein>